<organism evidence="1 2">
    <name type="scientific">Choanephora cucurbitarum</name>
    <dbReference type="NCBI Taxonomy" id="101091"/>
    <lineage>
        <taxon>Eukaryota</taxon>
        <taxon>Fungi</taxon>
        <taxon>Fungi incertae sedis</taxon>
        <taxon>Mucoromycota</taxon>
        <taxon>Mucoromycotina</taxon>
        <taxon>Mucoromycetes</taxon>
        <taxon>Mucorales</taxon>
        <taxon>Mucorineae</taxon>
        <taxon>Choanephoraceae</taxon>
        <taxon>Choanephoroideae</taxon>
        <taxon>Choanephora</taxon>
    </lineage>
</organism>
<dbReference type="EMBL" id="LUGH01001697">
    <property type="protein sequence ID" value="OBZ80827.1"/>
    <property type="molecule type" value="Genomic_DNA"/>
</dbReference>
<dbReference type="InParanoid" id="A0A1C7MVN2"/>
<gene>
    <name evidence="1" type="ORF">A0J61_11124</name>
</gene>
<name>A0A1C7MVN2_9FUNG</name>
<accession>A0A1C7MVN2</accession>
<keyword evidence="2" id="KW-1185">Reference proteome</keyword>
<protein>
    <submittedName>
        <fullName evidence="1">Uncharacterized protein</fullName>
    </submittedName>
</protein>
<comment type="caution">
    <text evidence="1">The sequence shown here is derived from an EMBL/GenBank/DDBJ whole genome shotgun (WGS) entry which is preliminary data.</text>
</comment>
<reference evidence="1 2" key="1">
    <citation type="submission" date="2016-03" db="EMBL/GenBank/DDBJ databases">
        <title>Choanephora cucurbitarum.</title>
        <authorList>
            <person name="Min B."/>
            <person name="Park H."/>
            <person name="Park J.-H."/>
            <person name="Shin H.-D."/>
            <person name="Choi I.-G."/>
        </authorList>
    </citation>
    <scope>NUCLEOTIDE SEQUENCE [LARGE SCALE GENOMIC DNA]</scope>
    <source>
        <strain evidence="1 2">KUS-F28377</strain>
    </source>
</reference>
<proteinExistence type="predicted"/>
<evidence type="ECO:0000313" key="2">
    <source>
        <dbReference type="Proteomes" id="UP000093000"/>
    </source>
</evidence>
<dbReference type="AlphaFoldDB" id="A0A1C7MVN2"/>
<dbReference type="OrthoDB" id="2289838at2759"/>
<evidence type="ECO:0000313" key="1">
    <source>
        <dbReference type="EMBL" id="OBZ80827.1"/>
    </source>
</evidence>
<sequence>MLTLTIACYHPSLKFIKLLTSLKHLESAEDEDSRTTNAFNPEFLKQVTEARFQQRTLQQASGNQERG</sequence>
<dbReference type="Proteomes" id="UP000093000">
    <property type="component" value="Unassembled WGS sequence"/>
</dbReference>